<sequence length="105" mass="12345">MYFSTLQEKIDMEKTQGKAEDFFSKAGKKIDELVEELKHSDIAKKIDLKERLAELKRNKEKLERDFENFTTDNQQNFKDIVNSFEESFQDIKSAFQKATKNNSKG</sequence>
<dbReference type="Gene3D" id="1.20.120.20">
    <property type="entry name" value="Apolipoprotein"/>
    <property type="match status" value="1"/>
</dbReference>
<dbReference type="AlphaFoldDB" id="A0A2T4DR47"/>
<evidence type="ECO:0000313" key="2">
    <source>
        <dbReference type="EMBL" id="GGC49983.1"/>
    </source>
</evidence>
<dbReference type="EMBL" id="BMEC01000014">
    <property type="protein sequence ID" value="GGC49983.1"/>
    <property type="molecule type" value="Genomic_DNA"/>
</dbReference>
<gene>
    <name evidence="3" type="ORF">C9994_07960</name>
    <name evidence="2" type="ORF">GCM10011506_39500</name>
</gene>
<reference evidence="2" key="4">
    <citation type="submission" date="2024-05" db="EMBL/GenBank/DDBJ databases">
        <authorList>
            <person name="Sun Q."/>
            <person name="Zhou Y."/>
        </authorList>
    </citation>
    <scope>NUCLEOTIDE SEQUENCE</scope>
    <source>
        <strain evidence="2">CGMCC 1.10832</strain>
    </source>
</reference>
<reference evidence="5" key="3">
    <citation type="journal article" date="2019" name="Int. J. Syst. Evol. Microbiol.">
        <title>The Global Catalogue of Microorganisms (GCM) 10K type strain sequencing project: providing services to taxonomists for standard genome sequencing and annotation.</title>
        <authorList>
            <consortium name="The Broad Institute Genomics Platform"/>
            <consortium name="The Broad Institute Genome Sequencing Center for Infectious Disease"/>
            <person name="Wu L."/>
            <person name="Ma J."/>
        </authorList>
    </citation>
    <scope>NUCLEOTIDE SEQUENCE [LARGE SCALE GENOMIC DNA]</scope>
    <source>
        <strain evidence="5">CGMCC 1.10832</strain>
    </source>
</reference>
<evidence type="ECO:0000313" key="5">
    <source>
        <dbReference type="Proteomes" id="UP000636010"/>
    </source>
</evidence>
<keyword evidence="5" id="KW-1185">Reference proteome</keyword>
<evidence type="ECO:0000256" key="1">
    <source>
        <dbReference type="SAM" id="Coils"/>
    </source>
</evidence>
<feature type="coiled-coil region" evidence="1">
    <location>
        <begin position="45"/>
        <end position="72"/>
    </location>
</feature>
<dbReference type="Proteomes" id="UP000240608">
    <property type="component" value="Unassembled WGS sequence"/>
</dbReference>
<organism evidence="3 4">
    <name type="scientific">Marivirga lumbricoides</name>
    <dbReference type="NCBI Taxonomy" id="1046115"/>
    <lineage>
        <taxon>Bacteria</taxon>
        <taxon>Pseudomonadati</taxon>
        <taxon>Bacteroidota</taxon>
        <taxon>Cytophagia</taxon>
        <taxon>Cytophagales</taxon>
        <taxon>Marivirgaceae</taxon>
        <taxon>Marivirga</taxon>
    </lineage>
</organism>
<protein>
    <submittedName>
        <fullName evidence="3">Uncharacterized protein</fullName>
    </submittedName>
</protein>
<accession>A0A2T4DR47</accession>
<dbReference type="EMBL" id="PYVU01000057">
    <property type="protein sequence ID" value="PTB96289.1"/>
    <property type="molecule type" value="Genomic_DNA"/>
</dbReference>
<reference evidence="3 4" key="2">
    <citation type="submission" date="2018-03" db="EMBL/GenBank/DDBJ databases">
        <title>Cross-interface Injection: A General Nanoliter Liquid Handling Method Applied to Single Cells Genome Amplification Automated Nanoliter Liquid Handling Applied to Single Cell Multiple Displacement Amplification.</title>
        <authorList>
            <person name="Yun J."/>
            <person name="Xu P."/>
            <person name="Xu J."/>
            <person name="Dai X."/>
            <person name="Wang Y."/>
            <person name="Zheng X."/>
            <person name="Cao C."/>
            <person name="Yi Q."/>
            <person name="Zhu Y."/>
            <person name="Wang L."/>
            <person name="Dong Z."/>
            <person name="Huang Y."/>
            <person name="Huang L."/>
            <person name="Du W."/>
        </authorList>
    </citation>
    <scope>NUCLEOTIDE SEQUENCE [LARGE SCALE GENOMIC DNA]</scope>
    <source>
        <strain evidence="3 4">Z-D1-2</strain>
    </source>
</reference>
<evidence type="ECO:0000313" key="4">
    <source>
        <dbReference type="Proteomes" id="UP000240608"/>
    </source>
</evidence>
<name>A0A2T4DR47_9BACT</name>
<reference evidence="2" key="1">
    <citation type="journal article" date="2014" name="Int. J. Syst. Evol. Microbiol.">
        <title>Complete genome of a new Firmicutes species belonging to the dominant human colonic microbiota ('Ruminococcus bicirculans') reveals two chromosomes and a selective capacity to utilize plant glucans.</title>
        <authorList>
            <consortium name="NISC Comparative Sequencing Program"/>
            <person name="Wegmann U."/>
            <person name="Louis P."/>
            <person name="Goesmann A."/>
            <person name="Henrissat B."/>
            <person name="Duncan S.H."/>
            <person name="Flint H.J."/>
        </authorList>
    </citation>
    <scope>NUCLEOTIDE SEQUENCE</scope>
    <source>
        <strain evidence="2">CGMCC 1.10832</strain>
    </source>
</reference>
<keyword evidence="1" id="KW-0175">Coiled coil</keyword>
<proteinExistence type="predicted"/>
<evidence type="ECO:0000313" key="3">
    <source>
        <dbReference type="EMBL" id="PTB96289.1"/>
    </source>
</evidence>
<comment type="caution">
    <text evidence="3">The sequence shown here is derived from an EMBL/GenBank/DDBJ whole genome shotgun (WGS) entry which is preliminary data.</text>
</comment>
<dbReference type="Proteomes" id="UP000636010">
    <property type="component" value="Unassembled WGS sequence"/>
</dbReference>